<feature type="transmembrane region" description="Helical" evidence="8">
    <location>
        <begin position="149"/>
        <end position="169"/>
    </location>
</feature>
<evidence type="ECO:0000259" key="9">
    <source>
        <dbReference type="PROSITE" id="PS50850"/>
    </source>
</evidence>
<reference evidence="10 11" key="1">
    <citation type="submission" date="2024-01" db="EMBL/GenBank/DDBJ databases">
        <authorList>
            <person name="Allen C."/>
            <person name="Tagirdzhanova G."/>
        </authorList>
    </citation>
    <scope>NUCLEOTIDE SEQUENCE [LARGE SCALE GENOMIC DNA]</scope>
</reference>
<dbReference type="EMBL" id="CAWUHD010000183">
    <property type="protein sequence ID" value="CAK7237540.1"/>
    <property type="molecule type" value="Genomic_DNA"/>
</dbReference>
<evidence type="ECO:0000313" key="11">
    <source>
        <dbReference type="Proteomes" id="UP001642482"/>
    </source>
</evidence>
<organism evidence="10 11">
    <name type="scientific">Sporothrix eucalyptigena</name>
    <dbReference type="NCBI Taxonomy" id="1812306"/>
    <lineage>
        <taxon>Eukaryota</taxon>
        <taxon>Fungi</taxon>
        <taxon>Dikarya</taxon>
        <taxon>Ascomycota</taxon>
        <taxon>Pezizomycotina</taxon>
        <taxon>Sordariomycetes</taxon>
        <taxon>Sordariomycetidae</taxon>
        <taxon>Ophiostomatales</taxon>
        <taxon>Ophiostomataceae</taxon>
        <taxon>Sporothrix</taxon>
    </lineage>
</organism>
<keyword evidence="11" id="KW-1185">Reference proteome</keyword>
<dbReference type="Pfam" id="PF00083">
    <property type="entry name" value="Sugar_tr"/>
    <property type="match status" value="1"/>
</dbReference>
<feature type="transmembrane region" description="Helical" evidence="8">
    <location>
        <begin position="406"/>
        <end position="424"/>
    </location>
</feature>
<gene>
    <name evidence="10" type="ORF">SEUCBS140593_010003</name>
</gene>
<dbReference type="PANTHER" id="PTHR48022">
    <property type="entry name" value="PLASTIDIC GLUCOSE TRANSPORTER 4"/>
    <property type="match status" value="1"/>
</dbReference>
<evidence type="ECO:0000256" key="7">
    <source>
        <dbReference type="RuleBase" id="RU003346"/>
    </source>
</evidence>
<feature type="transmembrane region" description="Helical" evidence="8">
    <location>
        <begin position="339"/>
        <end position="359"/>
    </location>
</feature>
<evidence type="ECO:0000256" key="2">
    <source>
        <dbReference type="ARBA" id="ARBA00010992"/>
    </source>
</evidence>
<dbReference type="InterPro" id="IPR036259">
    <property type="entry name" value="MFS_trans_sf"/>
</dbReference>
<comment type="caution">
    <text evidence="10">The sequence shown here is derived from an EMBL/GenBank/DDBJ whole genome shotgun (WGS) entry which is preliminary data.</text>
</comment>
<comment type="similarity">
    <text evidence="2 7">Belongs to the major facilitator superfamily. Sugar transporter (TC 2.A.1.1) family.</text>
</comment>
<evidence type="ECO:0000256" key="5">
    <source>
        <dbReference type="ARBA" id="ARBA00022989"/>
    </source>
</evidence>
<keyword evidence="4 8" id="KW-0812">Transmembrane</keyword>
<evidence type="ECO:0000256" key="8">
    <source>
        <dbReference type="SAM" id="Phobius"/>
    </source>
</evidence>
<feature type="domain" description="Major facilitator superfamily (MFS) profile" evidence="9">
    <location>
        <begin position="18"/>
        <end position="459"/>
    </location>
</feature>
<evidence type="ECO:0000313" key="10">
    <source>
        <dbReference type="EMBL" id="CAK7237540.1"/>
    </source>
</evidence>
<accession>A0ABP0D187</accession>
<dbReference type="InterPro" id="IPR005828">
    <property type="entry name" value="MFS_sugar_transport-like"/>
</dbReference>
<dbReference type="InterPro" id="IPR050360">
    <property type="entry name" value="MFS_Sugar_Transporters"/>
</dbReference>
<dbReference type="NCBIfam" id="TIGR00879">
    <property type="entry name" value="SP"/>
    <property type="match status" value="1"/>
</dbReference>
<proteinExistence type="inferred from homology"/>
<dbReference type="Proteomes" id="UP001642482">
    <property type="component" value="Unassembled WGS sequence"/>
</dbReference>
<dbReference type="InterPro" id="IPR003663">
    <property type="entry name" value="Sugar/inositol_transpt"/>
</dbReference>
<sequence length="498" mass="54396">MISYQPTQERLTRYNVLVICAIGLGSLSFGYAGAVIGTLLGQPSFQTYFDLATRPHATQLESSMNGVFQAGAFCGTLAQPWIADKWGRRWALAVPAALIFVAGAIMAGSTHIAEFIVFRFVSGAGAYMLAAGPPLLMSELVPSHYRGSLVELHAIFFEGGYIISSWVGFGSFFWKNNVNTWRLSVGLQCLGPVLLVIALVFIPESPRWLIMQDRMEEAGKILEKIHPNNEAGREQAAAQLQHIHIQADLDRQLGSSWGAILAKPAYRKRFMLGIATTGIIQFSGVLVISTYGTVIYDLLAYDSERQLLFQALFLTVGGTVMMAAPFVVDRVPRNRLMGVGMVGCAVVLSILAAIIANFASTGTNSAALKAGLSMIFLYQPFFVIGLDGTQYVYLGEIFPNHLRAKGVCSGTAMIALVNILWLQLAETALETIGWKYFLVFIIPSFLGGICIWQFWPDTRNMPLEEISALFGDEAEVAINPNMLEEKDAHGAGVQVEQM</sequence>
<keyword evidence="5 8" id="KW-1133">Transmembrane helix</keyword>
<keyword evidence="3 7" id="KW-0813">Transport</keyword>
<comment type="subcellular location">
    <subcellularLocation>
        <location evidence="1">Membrane</location>
        <topology evidence="1">Multi-pass membrane protein</topology>
    </subcellularLocation>
</comment>
<protein>
    <recommendedName>
        <fullName evidence="9">Major facilitator superfamily (MFS) profile domain-containing protein</fullName>
    </recommendedName>
</protein>
<feature type="transmembrane region" description="Helical" evidence="8">
    <location>
        <begin position="116"/>
        <end position="137"/>
    </location>
</feature>
<dbReference type="SUPFAM" id="SSF103473">
    <property type="entry name" value="MFS general substrate transporter"/>
    <property type="match status" value="1"/>
</dbReference>
<evidence type="ECO:0000256" key="1">
    <source>
        <dbReference type="ARBA" id="ARBA00004141"/>
    </source>
</evidence>
<feature type="transmembrane region" description="Helical" evidence="8">
    <location>
        <begin position="16"/>
        <end position="40"/>
    </location>
</feature>
<evidence type="ECO:0000256" key="4">
    <source>
        <dbReference type="ARBA" id="ARBA00022692"/>
    </source>
</evidence>
<evidence type="ECO:0000256" key="6">
    <source>
        <dbReference type="ARBA" id="ARBA00023136"/>
    </source>
</evidence>
<keyword evidence="6 8" id="KW-0472">Membrane</keyword>
<dbReference type="PROSITE" id="PS50850">
    <property type="entry name" value="MFS"/>
    <property type="match status" value="1"/>
</dbReference>
<feature type="transmembrane region" description="Helical" evidence="8">
    <location>
        <begin position="371"/>
        <end position="394"/>
    </location>
</feature>
<feature type="transmembrane region" description="Helical" evidence="8">
    <location>
        <begin position="181"/>
        <end position="202"/>
    </location>
</feature>
<dbReference type="PANTHER" id="PTHR48022:SF11">
    <property type="entry name" value="MONOSACCHARIDE TRANSPORTER (HXT8), PUTATIVE (AFU_ORTHOLOGUE AFUA_2G08120)-RELATED"/>
    <property type="match status" value="1"/>
</dbReference>
<feature type="transmembrane region" description="Helical" evidence="8">
    <location>
        <begin position="307"/>
        <end position="327"/>
    </location>
</feature>
<dbReference type="InterPro" id="IPR020846">
    <property type="entry name" value="MFS_dom"/>
</dbReference>
<dbReference type="Gene3D" id="1.20.1250.20">
    <property type="entry name" value="MFS general substrate transporter like domains"/>
    <property type="match status" value="1"/>
</dbReference>
<feature type="transmembrane region" description="Helical" evidence="8">
    <location>
        <begin position="436"/>
        <end position="455"/>
    </location>
</feature>
<feature type="transmembrane region" description="Helical" evidence="8">
    <location>
        <begin position="270"/>
        <end position="295"/>
    </location>
</feature>
<feature type="transmembrane region" description="Helical" evidence="8">
    <location>
        <begin position="90"/>
        <end position="110"/>
    </location>
</feature>
<name>A0ABP0D187_9PEZI</name>
<evidence type="ECO:0000256" key="3">
    <source>
        <dbReference type="ARBA" id="ARBA00022448"/>
    </source>
</evidence>